<evidence type="ECO:0000313" key="3">
    <source>
        <dbReference type="Proteomes" id="UP000765509"/>
    </source>
</evidence>
<gene>
    <name evidence="2" type="ORF">O181_043080</name>
</gene>
<reference evidence="2" key="1">
    <citation type="submission" date="2021-03" db="EMBL/GenBank/DDBJ databases">
        <title>Draft genome sequence of rust myrtle Austropuccinia psidii MF-1, a brazilian biotype.</title>
        <authorList>
            <person name="Quecine M.C."/>
            <person name="Pachon D.M.R."/>
            <person name="Bonatelli M.L."/>
            <person name="Correr F.H."/>
            <person name="Franceschini L.M."/>
            <person name="Leite T.F."/>
            <person name="Margarido G.R.A."/>
            <person name="Almeida C.A."/>
            <person name="Ferrarezi J.A."/>
            <person name="Labate C.A."/>
        </authorList>
    </citation>
    <scope>NUCLEOTIDE SEQUENCE</scope>
    <source>
        <strain evidence="2">MF-1</strain>
    </source>
</reference>
<feature type="region of interest" description="Disordered" evidence="1">
    <location>
        <begin position="1"/>
        <end position="26"/>
    </location>
</feature>
<organism evidence="2 3">
    <name type="scientific">Austropuccinia psidii MF-1</name>
    <dbReference type="NCBI Taxonomy" id="1389203"/>
    <lineage>
        <taxon>Eukaryota</taxon>
        <taxon>Fungi</taxon>
        <taxon>Dikarya</taxon>
        <taxon>Basidiomycota</taxon>
        <taxon>Pucciniomycotina</taxon>
        <taxon>Pucciniomycetes</taxon>
        <taxon>Pucciniales</taxon>
        <taxon>Sphaerophragmiaceae</taxon>
        <taxon>Austropuccinia</taxon>
    </lineage>
</organism>
<dbReference type="Proteomes" id="UP000765509">
    <property type="component" value="Unassembled WGS sequence"/>
</dbReference>
<feature type="compositionally biased region" description="Polar residues" evidence="1">
    <location>
        <begin position="74"/>
        <end position="92"/>
    </location>
</feature>
<dbReference type="EMBL" id="AVOT02017332">
    <property type="protein sequence ID" value="MBW0503365.1"/>
    <property type="molecule type" value="Genomic_DNA"/>
</dbReference>
<accession>A0A9Q3HIT4</accession>
<comment type="caution">
    <text evidence="2">The sequence shown here is derived from an EMBL/GenBank/DDBJ whole genome shotgun (WGS) entry which is preliminary data.</text>
</comment>
<keyword evidence="3" id="KW-1185">Reference proteome</keyword>
<feature type="region of interest" description="Disordered" evidence="1">
    <location>
        <begin position="73"/>
        <end position="100"/>
    </location>
</feature>
<protein>
    <submittedName>
        <fullName evidence="2">Uncharacterized protein</fullName>
    </submittedName>
</protein>
<evidence type="ECO:0000256" key="1">
    <source>
        <dbReference type="SAM" id="MobiDB-lite"/>
    </source>
</evidence>
<feature type="compositionally biased region" description="Polar residues" evidence="1">
    <location>
        <begin position="1"/>
        <end position="11"/>
    </location>
</feature>
<sequence length="100" mass="11235">MLPHSQSSSIPMSAEERNESATAISTPRVAYVQLATTIENSQLHIHPLINNELSNVKHSIPQLQQHCLNQQYQSNLNHNPPTISQNSLSQSDLNHHSFLF</sequence>
<name>A0A9Q3HIT4_9BASI</name>
<proteinExistence type="predicted"/>
<dbReference type="AlphaFoldDB" id="A0A9Q3HIT4"/>
<evidence type="ECO:0000313" key="2">
    <source>
        <dbReference type="EMBL" id="MBW0503365.1"/>
    </source>
</evidence>